<name>A0A0N5ASP0_9BILA</name>
<dbReference type="Gene3D" id="3.90.70.10">
    <property type="entry name" value="Cysteine proteinases"/>
    <property type="match status" value="1"/>
</dbReference>
<reference evidence="4" key="1">
    <citation type="submission" date="2017-02" db="UniProtKB">
        <authorList>
            <consortium name="WormBaseParasite"/>
        </authorList>
    </citation>
    <scope>IDENTIFICATION</scope>
</reference>
<protein>
    <submittedName>
        <fullName evidence="4">Pept_C1 domain-containing protein</fullName>
    </submittedName>
</protein>
<dbReference type="SUPFAM" id="SSF54001">
    <property type="entry name" value="Cysteine proteinases"/>
    <property type="match status" value="1"/>
</dbReference>
<dbReference type="GO" id="GO:0006508">
    <property type="term" value="P:proteolysis"/>
    <property type="evidence" value="ECO:0007669"/>
    <property type="project" value="InterPro"/>
</dbReference>
<dbReference type="Pfam" id="PF00112">
    <property type="entry name" value="Peptidase_C1"/>
    <property type="match status" value="1"/>
</dbReference>
<organism evidence="3 4">
    <name type="scientific">Syphacia muris</name>
    <dbReference type="NCBI Taxonomy" id="451379"/>
    <lineage>
        <taxon>Eukaryota</taxon>
        <taxon>Metazoa</taxon>
        <taxon>Ecdysozoa</taxon>
        <taxon>Nematoda</taxon>
        <taxon>Chromadorea</taxon>
        <taxon>Rhabditida</taxon>
        <taxon>Spirurina</taxon>
        <taxon>Oxyuridomorpha</taxon>
        <taxon>Oxyuroidea</taxon>
        <taxon>Oxyuridae</taxon>
        <taxon>Syphacia</taxon>
    </lineage>
</organism>
<accession>A0A0N5ASP0</accession>
<keyword evidence="3" id="KW-1185">Reference proteome</keyword>
<dbReference type="SMART" id="SM00645">
    <property type="entry name" value="Pept_C1"/>
    <property type="match status" value="1"/>
</dbReference>
<dbReference type="PANTHER" id="PTHR12411">
    <property type="entry name" value="CYSTEINE PROTEASE FAMILY C1-RELATED"/>
    <property type="match status" value="1"/>
</dbReference>
<feature type="domain" description="Peptidase C1A papain C-terminal" evidence="2">
    <location>
        <begin position="9"/>
        <end position="186"/>
    </location>
</feature>
<dbReference type="InterPro" id="IPR038765">
    <property type="entry name" value="Papain-like_cys_pep_sf"/>
</dbReference>
<evidence type="ECO:0000313" key="4">
    <source>
        <dbReference type="WBParaSite" id="SMUV_0000781701-mRNA-1"/>
    </source>
</evidence>
<proteinExistence type="inferred from homology"/>
<dbReference type="InterPro" id="IPR013128">
    <property type="entry name" value="Peptidase_C1A"/>
</dbReference>
<evidence type="ECO:0000313" key="3">
    <source>
        <dbReference type="Proteomes" id="UP000046393"/>
    </source>
</evidence>
<dbReference type="STRING" id="451379.A0A0N5ASP0"/>
<comment type="similarity">
    <text evidence="1">Belongs to the peptidase C1 family.</text>
</comment>
<evidence type="ECO:0000256" key="1">
    <source>
        <dbReference type="ARBA" id="ARBA00008455"/>
    </source>
</evidence>
<evidence type="ECO:0000259" key="2">
    <source>
        <dbReference type="SMART" id="SM00645"/>
    </source>
</evidence>
<dbReference type="WBParaSite" id="SMUV_0000781701-mRNA-1">
    <property type="protein sequence ID" value="SMUV_0000781701-mRNA-1"/>
    <property type="gene ID" value="SMUV_0000781701"/>
</dbReference>
<dbReference type="GO" id="GO:0008234">
    <property type="term" value="F:cysteine-type peptidase activity"/>
    <property type="evidence" value="ECO:0007669"/>
    <property type="project" value="InterPro"/>
</dbReference>
<sequence>MYELENRRMQPSFNYSPYADSFGKSERFSELELLLCYGKGDCRDRSTQNVFEYAAKHGLLPERQMNQNSMCWPETQFQFNTLYSIQSDEESIKSYIVNHGPVILHLYLPVNVLKDYIGDDVIAPFPECDGKKPNHAMLAIGYGVQNGVKYWLLQNSWGLDWGNMGYVKWRRGIDACSVESSPIGASFLKNW</sequence>
<dbReference type="InterPro" id="IPR000668">
    <property type="entry name" value="Peptidase_C1A_C"/>
</dbReference>
<dbReference type="Proteomes" id="UP000046393">
    <property type="component" value="Unplaced"/>
</dbReference>
<dbReference type="AlphaFoldDB" id="A0A0N5ASP0"/>